<protein>
    <submittedName>
        <fullName evidence="4">Uncharacterized protein</fullName>
    </submittedName>
</protein>
<organism evidence="4 5">
    <name type="scientific">Eptatretus burgeri</name>
    <name type="common">Inshore hagfish</name>
    <dbReference type="NCBI Taxonomy" id="7764"/>
    <lineage>
        <taxon>Eukaryota</taxon>
        <taxon>Metazoa</taxon>
        <taxon>Chordata</taxon>
        <taxon>Craniata</taxon>
        <taxon>Vertebrata</taxon>
        <taxon>Cyclostomata</taxon>
        <taxon>Myxini</taxon>
        <taxon>Myxiniformes</taxon>
        <taxon>Myxinidae</taxon>
        <taxon>Eptatretinae</taxon>
        <taxon>Eptatretus</taxon>
    </lineage>
</organism>
<reference evidence="4" key="2">
    <citation type="submission" date="2025-09" db="UniProtKB">
        <authorList>
            <consortium name="Ensembl"/>
        </authorList>
    </citation>
    <scope>IDENTIFICATION</scope>
</reference>
<dbReference type="InterPro" id="IPR004171">
    <property type="entry name" value="cAMP_dep_PKI"/>
</dbReference>
<evidence type="ECO:0000313" key="5">
    <source>
        <dbReference type="Proteomes" id="UP000694388"/>
    </source>
</evidence>
<dbReference type="Pfam" id="PF02827">
    <property type="entry name" value="PKI"/>
    <property type="match status" value="1"/>
</dbReference>
<proteinExistence type="inferred from homology"/>
<accession>A0A8C4WYQ2</accession>
<evidence type="ECO:0000256" key="2">
    <source>
        <dbReference type="ARBA" id="ARBA00006393"/>
    </source>
</evidence>
<keyword evidence="3" id="KW-0649">Protein kinase inhibitor</keyword>
<dbReference type="AlphaFoldDB" id="A0A8C4WYQ2"/>
<name>A0A8C4WYQ2_EPTBU</name>
<dbReference type="Proteomes" id="UP000694388">
    <property type="component" value="Unplaced"/>
</dbReference>
<evidence type="ECO:0000256" key="1">
    <source>
        <dbReference type="ARBA" id="ARBA00002844"/>
    </source>
</evidence>
<reference evidence="4" key="1">
    <citation type="submission" date="2025-08" db="UniProtKB">
        <authorList>
            <consortium name="Ensembl"/>
        </authorList>
    </citation>
    <scope>IDENTIFICATION</scope>
</reference>
<evidence type="ECO:0000256" key="3">
    <source>
        <dbReference type="ARBA" id="ARBA00023013"/>
    </source>
</evidence>
<keyword evidence="5" id="KW-1185">Reference proteome</keyword>
<comment type="similarity">
    <text evidence="2">Belongs to the PKI family.</text>
</comment>
<evidence type="ECO:0000313" key="4">
    <source>
        <dbReference type="Ensembl" id="ENSEBUP00000020034.1"/>
    </source>
</evidence>
<sequence length="56" mass="6381">MTDVGSAYAEFVATGRSGRRNAVPDIRDSPAALMKIVNFNFNEMDNLMYPWELLER</sequence>
<comment type="function">
    <text evidence="1">Extremely potent competitive inhibitor of cAMP-dependent protein kinase activity, this protein interacts with the catalytic subunit of the enzyme after the cAMP-induced dissociation of its regulatory chains.</text>
</comment>
<dbReference type="Ensembl" id="ENSEBUT00000020610.1">
    <property type="protein sequence ID" value="ENSEBUP00000020034.1"/>
    <property type="gene ID" value="ENSEBUG00000012443.1"/>
</dbReference>
<dbReference type="GO" id="GO:0004862">
    <property type="term" value="F:cAMP-dependent protein kinase inhibitor activity"/>
    <property type="evidence" value="ECO:0007669"/>
    <property type="project" value="InterPro"/>
</dbReference>